<proteinExistence type="predicted"/>
<dbReference type="AlphaFoldDB" id="A0AA39MMN2"/>
<keyword evidence="2" id="KW-1185">Reference proteome</keyword>
<evidence type="ECO:0000313" key="2">
    <source>
        <dbReference type="Proteomes" id="UP001175211"/>
    </source>
</evidence>
<reference evidence="1" key="1">
    <citation type="submission" date="2023-06" db="EMBL/GenBank/DDBJ databases">
        <authorList>
            <consortium name="Lawrence Berkeley National Laboratory"/>
            <person name="Ahrendt S."/>
            <person name="Sahu N."/>
            <person name="Indic B."/>
            <person name="Wong-Bajracharya J."/>
            <person name="Merenyi Z."/>
            <person name="Ke H.-M."/>
            <person name="Monk M."/>
            <person name="Kocsube S."/>
            <person name="Drula E."/>
            <person name="Lipzen A."/>
            <person name="Balint B."/>
            <person name="Henrissat B."/>
            <person name="Andreopoulos B."/>
            <person name="Martin F.M."/>
            <person name="Harder C.B."/>
            <person name="Rigling D."/>
            <person name="Ford K.L."/>
            <person name="Foster G.D."/>
            <person name="Pangilinan J."/>
            <person name="Papanicolaou A."/>
            <person name="Barry K."/>
            <person name="LaButti K."/>
            <person name="Viragh M."/>
            <person name="Koriabine M."/>
            <person name="Yan M."/>
            <person name="Riley R."/>
            <person name="Champramary S."/>
            <person name="Plett K.L."/>
            <person name="Tsai I.J."/>
            <person name="Slot J."/>
            <person name="Sipos G."/>
            <person name="Plett J."/>
            <person name="Nagy L.G."/>
            <person name="Grigoriev I.V."/>
        </authorList>
    </citation>
    <scope>NUCLEOTIDE SEQUENCE</scope>
    <source>
        <strain evidence="1">CCBAS 213</strain>
    </source>
</reference>
<evidence type="ECO:0000313" key="1">
    <source>
        <dbReference type="EMBL" id="KAK0440416.1"/>
    </source>
</evidence>
<dbReference type="Gene3D" id="1.20.1280.50">
    <property type="match status" value="1"/>
</dbReference>
<dbReference type="GeneID" id="85358232"/>
<protein>
    <recommendedName>
        <fullName evidence="3">F-box domain-containing protein</fullName>
    </recommendedName>
</protein>
<comment type="caution">
    <text evidence="1">The sequence shown here is derived from an EMBL/GenBank/DDBJ whole genome shotgun (WGS) entry which is preliminary data.</text>
</comment>
<dbReference type="Proteomes" id="UP001175211">
    <property type="component" value="Unassembled WGS sequence"/>
</dbReference>
<dbReference type="RefSeq" id="XP_060323577.1">
    <property type="nucleotide sequence ID" value="XM_060474684.1"/>
</dbReference>
<name>A0AA39MMN2_ARMTA</name>
<organism evidence="1 2">
    <name type="scientific">Armillaria tabescens</name>
    <name type="common">Ringless honey mushroom</name>
    <name type="synonym">Agaricus tabescens</name>
    <dbReference type="NCBI Taxonomy" id="1929756"/>
    <lineage>
        <taxon>Eukaryota</taxon>
        <taxon>Fungi</taxon>
        <taxon>Dikarya</taxon>
        <taxon>Basidiomycota</taxon>
        <taxon>Agaricomycotina</taxon>
        <taxon>Agaricomycetes</taxon>
        <taxon>Agaricomycetidae</taxon>
        <taxon>Agaricales</taxon>
        <taxon>Marasmiineae</taxon>
        <taxon>Physalacriaceae</taxon>
        <taxon>Desarmillaria</taxon>
    </lineage>
</organism>
<gene>
    <name evidence="1" type="ORF">EV420DRAFT_1581841</name>
</gene>
<dbReference type="EMBL" id="JAUEPS010000077">
    <property type="protein sequence ID" value="KAK0440416.1"/>
    <property type="molecule type" value="Genomic_DNA"/>
</dbReference>
<dbReference type="CDD" id="cd09917">
    <property type="entry name" value="F-box_SF"/>
    <property type="match status" value="1"/>
</dbReference>
<sequence>MSPRPPSLTFSTSYKCSLHSNPDIPESISDNPRIKALLECNDSPLEIERVSLLATEAESSGLLVILKEKINNVQQMLNILLDGQTKVTENLQAAKTLLHPIRSIPDDVLCHIFSFCVHEVYDLLDEDAVHNSLDSRKPPWTLSQVCRSWRRVTLSTASLWRCLSLDFERYREPGNVHLSQFMLGLHIQGARQHQLTIRISSIKDISSHAFIPILLASIPYWKNLRACIPTKSFEVFLTYRGYLESLHYLKVRRALQDKATSPIRIFEMAQSVRVLDISSGLCSGICLPDNGKGLTNLTIHGRFVKCMFSLLGNTPNIEILGVYFQASKPFERLNTPIMMPKVTALAISEWDGAAPSSIAHLFESLELPALSFLQLCLDNEDSDSTVFVFPEILSHHHCREIRQVEVTAPRSKVGKAGLVDILTCTINLEHLSVAAEVVDKDLLSALTRSNGNERILPKLFTFDLRGSESIASYEILLQVAESRRKDEIEPSRQEEALEMGILEELYLDEPLTFDDVSLASRWQALQSDGLIVNYG</sequence>
<evidence type="ECO:0008006" key="3">
    <source>
        <dbReference type="Google" id="ProtNLM"/>
    </source>
</evidence>
<accession>A0AA39MMN2</accession>